<dbReference type="GO" id="GO:0016567">
    <property type="term" value="P:protein ubiquitination"/>
    <property type="evidence" value="ECO:0007669"/>
    <property type="project" value="UniProtKB-UniPathway"/>
</dbReference>
<accession>A0A5F5PGJ1</accession>
<evidence type="ECO:0000256" key="2">
    <source>
        <dbReference type="SAM" id="Phobius"/>
    </source>
</evidence>
<evidence type="ECO:0000313" key="4">
    <source>
        <dbReference type="Proteomes" id="UP000002281"/>
    </source>
</evidence>
<feature type="transmembrane region" description="Helical" evidence="2">
    <location>
        <begin position="105"/>
        <end position="125"/>
    </location>
</feature>
<name>A0A5F5PGJ1_HORSE</name>
<dbReference type="Proteomes" id="UP000002281">
    <property type="component" value="Chromosome 8"/>
</dbReference>
<proteinExistence type="predicted"/>
<dbReference type="Ensembl" id="ENSECAT00000073018.2">
    <property type="protein sequence ID" value="ENSECAP00000047512.2"/>
    <property type="gene ID" value="ENSECAG00000025039.4"/>
</dbReference>
<feature type="compositionally biased region" description="Low complexity" evidence="1">
    <location>
        <begin position="86"/>
        <end position="95"/>
    </location>
</feature>
<dbReference type="Bgee" id="ENSECAG00000025039">
    <property type="expression patterns" value="Expressed in liver and 23 other cell types or tissues"/>
</dbReference>
<protein>
    <submittedName>
        <fullName evidence="3">Ring finger protein 185</fullName>
    </submittedName>
</protein>
<evidence type="ECO:0000313" key="5">
    <source>
        <dbReference type="VGNC" id="VGNC:22459"/>
    </source>
</evidence>
<dbReference type="VGNC" id="VGNC:22459">
    <property type="gene designation" value="RNF185"/>
</dbReference>
<feature type="transmembrane region" description="Helical" evidence="2">
    <location>
        <begin position="145"/>
        <end position="163"/>
    </location>
</feature>
<feature type="region of interest" description="Disordered" evidence="1">
    <location>
        <begin position="1"/>
        <end position="29"/>
    </location>
</feature>
<dbReference type="AlphaFoldDB" id="A0A5F5PGJ1"/>
<reference evidence="3" key="3">
    <citation type="submission" date="2025-09" db="UniProtKB">
        <authorList>
            <consortium name="Ensembl"/>
        </authorList>
    </citation>
    <scope>IDENTIFICATION</scope>
    <source>
        <strain evidence="3">Thoroughbred</strain>
    </source>
</reference>
<keyword evidence="4" id="KW-1185">Reference proteome</keyword>
<reference evidence="3" key="2">
    <citation type="submission" date="2025-08" db="UniProtKB">
        <authorList>
            <consortium name="Ensembl"/>
        </authorList>
    </citation>
    <scope>IDENTIFICATION</scope>
    <source>
        <strain evidence="3">Thoroughbred</strain>
    </source>
</reference>
<reference evidence="3 4" key="1">
    <citation type="journal article" date="2009" name="Science">
        <title>Genome sequence, comparative analysis, and population genetics of the domestic horse.</title>
        <authorList>
            <consortium name="Broad Institute Genome Sequencing Platform"/>
            <consortium name="Broad Institute Whole Genome Assembly Team"/>
            <person name="Wade C.M."/>
            <person name="Giulotto E."/>
            <person name="Sigurdsson S."/>
            <person name="Zoli M."/>
            <person name="Gnerre S."/>
            <person name="Imsland F."/>
            <person name="Lear T.L."/>
            <person name="Adelson D.L."/>
            <person name="Bailey E."/>
            <person name="Bellone R.R."/>
            <person name="Bloecker H."/>
            <person name="Distl O."/>
            <person name="Edgar R.C."/>
            <person name="Garber M."/>
            <person name="Leeb T."/>
            <person name="Mauceli E."/>
            <person name="MacLeod J.N."/>
            <person name="Penedo M.C.T."/>
            <person name="Raison J.M."/>
            <person name="Sharpe T."/>
            <person name="Vogel J."/>
            <person name="Andersson L."/>
            <person name="Antczak D.F."/>
            <person name="Biagi T."/>
            <person name="Binns M.M."/>
            <person name="Chowdhary B.P."/>
            <person name="Coleman S.J."/>
            <person name="Della Valle G."/>
            <person name="Fryc S."/>
            <person name="Guerin G."/>
            <person name="Hasegawa T."/>
            <person name="Hill E.W."/>
            <person name="Jurka J."/>
            <person name="Kiialainen A."/>
            <person name="Lindgren G."/>
            <person name="Liu J."/>
            <person name="Magnani E."/>
            <person name="Mickelson J.R."/>
            <person name="Murray J."/>
            <person name="Nergadze S.G."/>
            <person name="Onofrio R."/>
            <person name="Pedroni S."/>
            <person name="Piras M.F."/>
            <person name="Raudsepp T."/>
            <person name="Rocchi M."/>
            <person name="Roeed K.H."/>
            <person name="Ryder O.A."/>
            <person name="Searle S."/>
            <person name="Skow L."/>
            <person name="Swinburne J.E."/>
            <person name="Syvaenen A.C."/>
            <person name="Tozaki T."/>
            <person name="Valberg S.J."/>
            <person name="Vaudin M."/>
            <person name="White J.R."/>
            <person name="Zody M.C."/>
            <person name="Lander E.S."/>
            <person name="Lindblad-Toh K."/>
        </authorList>
    </citation>
    <scope>NUCLEOTIDE SEQUENCE [LARGE SCALE GENOMIC DNA]</scope>
    <source>
        <strain evidence="3 4">Thoroughbred</strain>
    </source>
</reference>
<evidence type="ECO:0000313" key="3">
    <source>
        <dbReference type="Ensembl" id="ENSECAP00000047512.2"/>
    </source>
</evidence>
<feature type="compositionally biased region" description="Polar residues" evidence="1">
    <location>
        <begin position="11"/>
        <end position="29"/>
    </location>
</feature>
<dbReference type="GeneTree" id="ENSGT00390000014107"/>
<keyword evidence="2" id="KW-1133">Transmembrane helix</keyword>
<gene>
    <name evidence="3 5" type="primary">RNF185</name>
</gene>
<keyword evidence="2" id="KW-0812">Transmembrane</keyword>
<dbReference type="UniPathway" id="UPA00143"/>
<sequence>MALVRAEGRTAPSSATSAWTQPRTPSSACAATSSVGRVYISGWRPDLTDKCVQFAKLASAETRSSRSMAGAAPGSRTPEKTPPRPQGQRPEPEGFQGFGFGDGGFQMSFGIGAFPFGIFATAFNINDGRPPPAVPGTPQYVDEQFLSRLFLFVALVIMFWLLIA</sequence>
<evidence type="ECO:0000256" key="1">
    <source>
        <dbReference type="SAM" id="MobiDB-lite"/>
    </source>
</evidence>
<feature type="region of interest" description="Disordered" evidence="1">
    <location>
        <begin position="59"/>
        <end position="97"/>
    </location>
</feature>
<organism evidence="3 4">
    <name type="scientific">Equus caballus</name>
    <name type="common">Horse</name>
    <dbReference type="NCBI Taxonomy" id="9796"/>
    <lineage>
        <taxon>Eukaryota</taxon>
        <taxon>Metazoa</taxon>
        <taxon>Chordata</taxon>
        <taxon>Craniata</taxon>
        <taxon>Vertebrata</taxon>
        <taxon>Euteleostomi</taxon>
        <taxon>Mammalia</taxon>
        <taxon>Eutheria</taxon>
        <taxon>Laurasiatheria</taxon>
        <taxon>Perissodactyla</taxon>
        <taxon>Equidae</taxon>
        <taxon>Equus</taxon>
    </lineage>
</organism>
<keyword evidence="2" id="KW-0472">Membrane</keyword>